<accession>A0A1H7L1P3</accession>
<keyword evidence="4" id="KW-1185">Reference proteome</keyword>
<feature type="domain" description="Peptidase S74" evidence="2">
    <location>
        <begin position="311"/>
        <end position="362"/>
    </location>
</feature>
<evidence type="ECO:0000259" key="2">
    <source>
        <dbReference type="Pfam" id="PF13884"/>
    </source>
</evidence>
<organism evidence="3 4">
    <name type="scientific">Paraburkholderia caballeronis</name>
    <dbReference type="NCBI Taxonomy" id="416943"/>
    <lineage>
        <taxon>Bacteria</taxon>
        <taxon>Pseudomonadati</taxon>
        <taxon>Pseudomonadota</taxon>
        <taxon>Betaproteobacteria</taxon>
        <taxon>Burkholderiales</taxon>
        <taxon>Burkholderiaceae</taxon>
        <taxon>Paraburkholderia</taxon>
    </lineage>
</organism>
<evidence type="ECO:0000313" key="3">
    <source>
        <dbReference type="EMBL" id="SEK92983.1"/>
    </source>
</evidence>
<dbReference type="RefSeq" id="WP_090548071.1">
    <property type="nucleotide sequence ID" value="NZ_FNSR01000002.1"/>
</dbReference>
<dbReference type="Pfam" id="PF13884">
    <property type="entry name" value="Peptidase_S74"/>
    <property type="match status" value="1"/>
</dbReference>
<reference evidence="4" key="1">
    <citation type="submission" date="2016-10" db="EMBL/GenBank/DDBJ databases">
        <authorList>
            <person name="Varghese N."/>
            <person name="Submissions S."/>
        </authorList>
    </citation>
    <scope>NUCLEOTIDE SEQUENCE [LARGE SCALE GENOMIC DNA]</scope>
    <source>
        <strain evidence="4">LMG 26416</strain>
    </source>
</reference>
<dbReference type="AlphaFoldDB" id="A0A1H7L1P3"/>
<feature type="compositionally biased region" description="Low complexity" evidence="1">
    <location>
        <begin position="68"/>
        <end position="81"/>
    </location>
</feature>
<name>A0A1H7L1P3_9BURK</name>
<protein>
    <submittedName>
        <fullName evidence="3">Chaperone of endosialidase</fullName>
    </submittedName>
</protein>
<sequence length="380" mass="40009">MRHNFELPDLPLRAFGRAPFRNRPATLEGGKGGSAPQAPDPYQVAGATTQTNEDTAAYNKALNLNNYSNPFGSQTTTQTGTDPNTGAPIYNTSISASPQLSQALGAALSQAGNSTAINQQALAGIQGLTQSIDPNAAQQAAQQGTNAMYQQQMAYLQPQQQQQTEMTQAQLANQGLTPGSEAYDNAMGNLTRSQTFANSQAMDSAISQGQQLGINQLNAQQGVLGQLGSLYGYEANLGQLPYSELGSLASLVPGYTGTASSSASPANIAQAFQNQYQGQLNAYNADVASSNSTMNGLFGLGGAGILALSMSDRRLKTDVKRIGTADNGLPLYRFRYLWDAPGRAPHVGVMADEVRSIRPGAVMRLPNGYDAVNYDAALEV</sequence>
<dbReference type="OrthoDB" id="9101957at2"/>
<dbReference type="STRING" id="416943.SAMN05445871_4028"/>
<gene>
    <name evidence="3" type="ORF">SAMN05192542_104151</name>
</gene>
<evidence type="ECO:0000256" key="1">
    <source>
        <dbReference type="SAM" id="MobiDB-lite"/>
    </source>
</evidence>
<dbReference type="InterPro" id="IPR030392">
    <property type="entry name" value="S74_ICA"/>
</dbReference>
<evidence type="ECO:0000313" key="4">
    <source>
        <dbReference type="Proteomes" id="UP000199120"/>
    </source>
</evidence>
<proteinExistence type="predicted"/>
<dbReference type="EMBL" id="FOAJ01000004">
    <property type="protein sequence ID" value="SEK92983.1"/>
    <property type="molecule type" value="Genomic_DNA"/>
</dbReference>
<feature type="region of interest" description="Disordered" evidence="1">
    <location>
        <begin position="22"/>
        <end position="45"/>
    </location>
</feature>
<dbReference type="Proteomes" id="UP000199120">
    <property type="component" value="Unassembled WGS sequence"/>
</dbReference>
<feature type="region of interest" description="Disordered" evidence="1">
    <location>
        <begin position="68"/>
        <end position="92"/>
    </location>
</feature>